<protein>
    <submittedName>
        <fullName evidence="4">Metallophosphoesterase</fullName>
    </submittedName>
</protein>
<dbReference type="PANTHER" id="PTHR11575">
    <property type="entry name" value="5'-NUCLEOTIDASE-RELATED"/>
    <property type="match status" value="1"/>
</dbReference>
<dbReference type="Pfam" id="PF00149">
    <property type="entry name" value="Metallophos"/>
    <property type="match status" value="1"/>
</dbReference>
<reference evidence="5" key="1">
    <citation type="journal article" date="2019" name="Int. J. Syst. Evol. Microbiol.">
        <title>The Global Catalogue of Microorganisms (GCM) 10K type strain sequencing project: providing services to taxonomists for standard genome sequencing and annotation.</title>
        <authorList>
            <consortium name="The Broad Institute Genomics Platform"/>
            <consortium name="The Broad Institute Genome Sequencing Center for Infectious Disease"/>
            <person name="Wu L."/>
            <person name="Ma J."/>
        </authorList>
    </citation>
    <scope>NUCLEOTIDE SEQUENCE [LARGE SCALE GENOMIC DNA]</scope>
    <source>
        <strain evidence="5">KCTC 42456</strain>
    </source>
</reference>
<dbReference type="Gene3D" id="3.60.21.10">
    <property type="match status" value="1"/>
</dbReference>
<dbReference type="Proteomes" id="UP001597546">
    <property type="component" value="Unassembled WGS sequence"/>
</dbReference>
<keyword evidence="5" id="KW-1185">Reference proteome</keyword>
<dbReference type="PROSITE" id="PS51318">
    <property type="entry name" value="TAT"/>
    <property type="match status" value="1"/>
</dbReference>
<comment type="similarity">
    <text evidence="1 2">Belongs to the 5'-nucleotidase family.</text>
</comment>
<keyword evidence="2" id="KW-0378">Hydrolase</keyword>
<dbReference type="CDD" id="cd00845">
    <property type="entry name" value="MPP_UshA_N_like"/>
    <property type="match status" value="1"/>
</dbReference>
<evidence type="ECO:0000313" key="5">
    <source>
        <dbReference type="Proteomes" id="UP001597546"/>
    </source>
</evidence>
<dbReference type="InterPro" id="IPR006311">
    <property type="entry name" value="TAT_signal"/>
</dbReference>
<dbReference type="PANTHER" id="PTHR11575:SF24">
    <property type="entry name" value="5'-NUCLEOTIDASE"/>
    <property type="match status" value="1"/>
</dbReference>
<comment type="caution">
    <text evidence="4">The sequence shown here is derived from an EMBL/GenBank/DDBJ whole genome shotgun (WGS) entry which is preliminary data.</text>
</comment>
<evidence type="ECO:0000259" key="3">
    <source>
        <dbReference type="Pfam" id="PF00149"/>
    </source>
</evidence>
<dbReference type="RefSeq" id="WP_379047450.1">
    <property type="nucleotide sequence ID" value="NZ_JBHSKW010000067.1"/>
</dbReference>
<proteinExistence type="inferred from homology"/>
<evidence type="ECO:0000256" key="2">
    <source>
        <dbReference type="RuleBase" id="RU362119"/>
    </source>
</evidence>
<feature type="domain" description="Calcineurin-like phosphoesterase" evidence="3">
    <location>
        <begin position="40"/>
        <end position="257"/>
    </location>
</feature>
<evidence type="ECO:0000313" key="4">
    <source>
        <dbReference type="EMBL" id="MFD2731489.1"/>
    </source>
</evidence>
<dbReference type="InterPro" id="IPR004843">
    <property type="entry name" value="Calcineurin-like_PHP"/>
</dbReference>
<sequence length="315" mass="34988">MEESQLNRRNFLKSGLTGAALLALGFKSDSVFAKDDFTKLTILHTNDVHSRIDPFPMDGSRNAGKGGVAPRATLINKIRSEEKNILLLDAGDIFQGTPYFNFYGGELEIKIMSMMGYDASIMGNHDFDNGIEGFVKQLPHANFPFLNANYDFIDTPMEGKSKGYQIFNKDGIKIGVYGLGIELNGLVNSQQYGNTKYLNPIAKALEMENFLKLNQKCDLVICLSHLGFKYKENKVSDIVLAQSTYHTDLIIGGHTHTFLSAPESVVNKNGQETLVNQVGFAGINLGRIDFIFSKAKNKKVTYNSAIEVIENNFNF</sequence>
<dbReference type="PRINTS" id="PR01607">
    <property type="entry name" value="APYRASEFAMLY"/>
</dbReference>
<dbReference type="InterPro" id="IPR006179">
    <property type="entry name" value="5_nucleotidase/apyrase"/>
</dbReference>
<dbReference type="EMBL" id="JBHULV010000023">
    <property type="protein sequence ID" value="MFD2731489.1"/>
    <property type="molecule type" value="Genomic_DNA"/>
</dbReference>
<dbReference type="SUPFAM" id="SSF56300">
    <property type="entry name" value="Metallo-dependent phosphatases"/>
    <property type="match status" value="1"/>
</dbReference>
<keyword evidence="2" id="KW-0547">Nucleotide-binding</keyword>
<dbReference type="PROSITE" id="PS00785">
    <property type="entry name" value="5_NUCLEOTIDASE_1"/>
    <property type="match status" value="1"/>
</dbReference>
<organism evidence="4 5">
    <name type="scientific">Pedobacter alpinus</name>
    <dbReference type="NCBI Taxonomy" id="1590643"/>
    <lineage>
        <taxon>Bacteria</taxon>
        <taxon>Pseudomonadati</taxon>
        <taxon>Bacteroidota</taxon>
        <taxon>Sphingobacteriia</taxon>
        <taxon>Sphingobacteriales</taxon>
        <taxon>Sphingobacteriaceae</taxon>
        <taxon>Pedobacter</taxon>
    </lineage>
</organism>
<gene>
    <name evidence="4" type="ORF">ACFSSE_07210</name>
</gene>
<dbReference type="InterPro" id="IPR029052">
    <property type="entry name" value="Metallo-depent_PP-like"/>
</dbReference>
<name>A0ABW5TRK4_9SPHI</name>
<evidence type="ECO:0000256" key="1">
    <source>
        <dbReference type="ARBA" id="ARBA00006654"/>
    </source>
</evidence>
<dbReference type="InterPro" id="IPR006146">
    <property type="entry name" value="5'-Nucleotdase_CS"/>
</dbReference>
<accession>A0ABW5TRK4</accession>